<proteinExistence type="predicted"/>
<organism evidence="2 3">
    <name type="scientific">Cercospora zeae-maydis SCOH1-5</name>
    <dbReference type="NCBI Taxonomy" id="717836"/>
    <lineage>
        <taxon>Eukaryota</taxon>
        <taxon>Fungi</taxon>
        <taxon>Dikarya</taxon>
        <taxon>Ascomycota</taxon>
        <taxon>Pezizomycotina</taxon>
        <taxon>Dothideomycetes</taxon>
        <taxon>Dothideomycetidae</taxon>
        <taxon>Mycosphaerellales</taxon>
        <taxon>Mycosphaerellaceae</taxon>
        <taxon>Cercospora</taxon>
    </lineage>
</organism>
<accession>A0A6A6FTE2</accession>
<keyword evidence="3" id="KW-1185">Reference proteome</keyword>
<protein>
    <submittedName>
        <fullName evidence="2">Uncharacterized protein</fullName>
    </submittedName>
</protein>
<sequence>MGRRLVPDVAKHLQQGVLPLGIDTATNYRYFYSASKGVQGATGLDSQPVNASHPRHPQSTKEQYVYEKRRRDDGVLQGSLTDNTVDYGSTRILFRMNMNC</sequence>
<evidence type="ECO:0000313" key="3">
    <source>
        <dbReference type="Proteomes" id="UP000799539"/>
    </source>
</evidence>
<name>A0A6A6FTE2_9PEZI</name>
<dbReference type="Proteomes" id="UP000799539">
    <property type="component" value="Unassembled WGS sequence"/>
</dbReference>
<gene>
    <name evidence="2" type="ORF">CERZMDRAFT_93939</name>
</gene>
<evidence type="ECO:0000313" key="2">
    <source>
        <dbReference type="EMBL" id="KAF2216649.1"/>
    </source>
</evidence>
<reference evidence="2" key="1">
    <citation type="journal article" date="2020" name="Stud. Mycol.">
        <title>101 Dothideomycetes genomes: a test case for predicting lifestyles and emergence of pathogens.</title>
        <authorList>
            <person name="Haridas S."/>
            <person name="Albert R."/>
            <person name="Binder M."/>
            <person name="Bloem J."/>
            <person name="Labutti K."/>
            <person name="Salamov A."/>
            <person name="Andreopoulos B."/>
            <person name="Baker S."/>
            <person name="Barry K."/>
            <person name="Bills G."/>
            <person name="Bluhm B."/>
            <person name="Cannon C."/>
            <person name="Castanera R."/>
            <person name="Culley D."/>
            <person name="Daum C."/>
            <person name="Ezra D."/>
            <person name="Gonzalez J."/>
            <person name="Henrissat B."/>
            <person name="Kuo A."/>
            <person name="Liang C."/>
            <person name="Lipzen A."/>
            <person name="Lutzoni F."/>
            <person name="Magnuson J."/>
            <person name="Mondo S."/>
            <person name="Nolan M."/>
            <person name="Ohm R."/>
            <person name="Pangilinan J."/>
            <person name="Park H.-J."/>
            <person name="Ramirez L."/>
            <person name="Alfaro M."/>
            <person name="Sun H."/>
            <person name="Tritt A."/>
            <person name="Yoshinaga Y."/>
            <person name="Zwiers L.-H."/>
            <person name="Turgeon B."/>
            <person name="Goodwin S."/>
            <person name="Spatafora J."/>
            <person name="Crous P."/>
            <person name="Grigoriev I."/>
        </authorList>
    </citation>
    <scope>NUCLEOTIDE SEQUENCE</scope>
    <source>
        <strain evidence="2">SCOH1-5</strain>
    </source>
</reference>
<feature type="region of interest" description="Disordered" evidence="1">
    <location>
        <begin position="39"/>
        <end position="63"/>
    </location>
</feature>
<dbReference type="EMBL" id="ML992664">
    <property type="protein sequence ID" value="KAF2216649.1"/>
    <property type="molecule type" value="Genomic_DNA"/>
</dbReference>
<dbReference type="AlphaFoldDB" id="A0A6A6FTE2"/>
<evidence type="ECO:0000256" key="1">
    <source>
        <dbReference type="SAM" id="MobiDB-lite"/>
    </source>
</evidence>